<dbReference type="Gene3D" id="3.40.50.20">
    <property type="match status" value="1"/>
</dbReference>
<evidence type="ECO:0000256" key="10">
    <source>
        <dbReference type="HAMAP-Rule" id="MF_00162"/>
    </source>
</evidence>
<evidence type="ECO:0000313" key="13">
    <source>
        <dbReference type="Proteomes" id="UP000253790"/>
    </source>
</evidence>
<keyword evidence="9" id="KW-0464">Manganese</keyword>
<dbReference type="GO" id="GO:0005737">
    <property type="term" value="C:cytoplasm"/>
    <property type="evidence" value="ECO:0007669"/>
    <property type="project" value="TreeGrafter"/>
</dbReference>
<dbReference type="InterPro" id="IPR011761">
    <property type="entry name" value="ATP-grasp"/>
</dbReference>
<comment type="pathway">
    <text evidence="10">Sulfur metabolism; glutathione biosynthesis; glutathione from L-cysteine and L-glutamate: step 2/2.</text>
</comment>
<dbReference type="Gene3D" id="3.30.1490.20">
    <property type="entry name" value="ATP-grasp fold, A domain"/>
    <property type="match status" value="1"/>
</dbReference>
<dbReference type="KEGG" id="orn:DV701_15415"/>
<comment type="cofactor">
    <cofactor evidence="1">
        <name>Mn(2+)</name>
        <dbReference type="ChEBI" id="CHEBI:29035"/>
    </cofactor>
</comment>
<keyword evidence="3 10" id="KW-0436">Ligase</keyword>
<keyword evidence="4 10" id="KW-0317">Glutathione biosynthesis</keyword>
<evidence type="ECO:0000256" key="9">
    <source>
        <dbReference type="ARBA" id="ARBA00023211"/>
    </source>
</evidence>
<dbReference type="Pfam" id="PF02955">
    <property type="entry name" value="GSH-S_ATP"/>
    <property type="match status" value="1"/>
</dbReference>
<dbReference type="UniPathway" id="UPA00142">
    <property type="reaction ID" value="UER00210"/>
</dbReference>
<dbReference type="OrthoDB" id="9785415at2"/>
<dbReference type="GO" id="GO:0046872">
    <property type="term" value="F:metal ion binding"/>
    <property type="evidence" value="ECO:0007669"/>
    <property type="project" value="UniProtKB-KW"/>
</dbReference>
<accession>A0A345NQK9</accession>
<dbReference type="EMBL" id="CP031229">
    <property type="protein sequence ID" value="AXH97317.1"/>
    <property type="molecule type" value="Genomic_DNA"/>
</dbReference>
<dbReference type="InterPro" id="IPR004215">
    <property type="entry name" value="GSHS_N"/>
</dbReference>
<keyword evidence="7 10" id="KW-0067">ATP-binding</keyword>
<dbReference type="SUPFAM" id="SSF56059">
    <property type="entry name" value="Glutathione synthetase ATP-binding domain-like"/>
    <property type="match status" value="1"/>
</dbReference>
<keyword evidence="6 10" id="KW-0547">Nucleotide-binding</keyword>
<keyword evidence="13" id="KW-1185">Reference proteome</keyword>
<dbReference type="SUPFAM" id="SSF52440">
    <property type="entry name" value="PreATP-grasp domain"/>
    <property type="match status" value="1"/>
</dbReference>
<reference evidence="12 13" key="1">
    <citation type="submission" date="2018-07" db="EMBL/GenBank/DDBJ databases">
        <title>Complete genome sequencing of Ornithinimicrobium sp. AMA3305.</title>
        <authorList>
            <person name="Bae J.-W."/>
        </authorList>
    </citation>
    <scope>NUCLEOTIDE SEQUENCE [LARGE SCALE GENOMIC DNA]</scope>
    <source>
        <strain evidence="12 13">AMA3305</strain>
    </source>
</reference>
<organism evidence="12 13">
    <name type="scientific">Ornithinimicrobium avium</name>
    <dbReference type="NCBI Taxonomy" id="2283195"/>
    <lineage>
        <taxon>Bacteria</taxon>
        <taxon>Bacillati</taxon>
        <taxon>Actinomycetota</taxon>
        <taxon>Actinomycetes</taxon>
        <taxon>Micrococcales</taxon>
        <taxon>Ornithinimicrobiaceae</taxon>
        <taxon>Ornithinimicrobium</taxon>
    </lineage>
</organism>
<keyword evidence="8" id="KW-0460">Magnesium</keyword>
<dbReference type="Proteomes" id="UP000253790">
    <property type="component" value="Chromosome"/>
</dbReference>
<name>A0A345NQK9_9MICO</name>
<evidence type="ECO:0000256" key="3">
    <source>
        <dbReference type="ARBA" id="ARBA00022598"/>
    </source>
</evidence>
<dbReference type="GO" id="GO:0004363">
    <property type="term" value="F:glutathione synthase activity"/>
    <property type="evidence" value="ECO:0007669"/>
    <property type="project" value="UniProtKB-UniRule"/>
</dbReference>
<evidence type="ECO:0000256" key="4">
    <source>
        <dbReference type="ARBA" id="ARBA00022684"/>
    </source>
</evidence>
<dbReference type="PANTHER" id="PTHR21621:SF4">
    <property type="entry name" value="GLUTATHIONE SYNTHETASE"/>
    <property type="match status" value="1"/>
</dbReference>
<evidence type="ECO:0000256" key="5">
    <source>
        <dbReference type="ARBA" id="ARBA00022723"/>
    </source>
</evidence>
<feature type="domain" description="ATP-grasp" evidence="11">
    <location>
        <begin position="135"/>
        <end position="326"/>
    </location>
</feature>
<evidence type="ECO:0000256" key="8">
    <source>
        <dbReference type="ARBA" id="ARBA00022842"/>
    </source>
</evidence>
<evidence type="ECO:0000256" key="1">
    <source>
        <dbReference type="ARBA" id="ARBA00001936"/>
    </source>
</evidence>
<evidence type="ECO:0000256" key="6">
    <source>
        <dbReference type="ARBA" id="ARBA00022741"/>
    </source>
</evidence>
<proteinExistence type="inferred from homology"/>
<evidence type="ECO:0000259" key="11">
    <source>
        <dbReference type="PROSITE" id="PS50975"/>
    </source>
</evidence>
<dbReference type="InterPro" id="IPR013815">
    <property type="entry name" value="ATP_grasp_subdomain_1"/>
</dbReference>
<evidence type="ECO:0000256" key="2">
    <source>
        <dbReference type="ARBA" id="ARBA00001946"/>
    </source>
</evidence>
<evidence type="ECO:0000313" key="12">
    <source>
        <dbReference type="EMBL" id="AXH97317.1"/>
    </source>
</evidence>
<gene>
    <name evidence="10" type="primary">gshB</name>
    <name evidence="12" type="ORF">DV701_15415</name>
</gene>
<dbReference type="GO" id="GO:0005524">
    <property type="term" value="F:ATP binding"/>
    <property type="evidence" value="ECO:0007669"/>
    <property type="project" value="UniProtKB-UniRule"/>
</dbReference>
<comment type="similarity">
    <text evidence="10">Belongs to the prokaryotic GSH synthase family.</text>
</comment>
<dbReference type="InterPro" id="IPR004218">
    <property type="entry name" value="GSHS_ATP-bd"/>
</dbReference>
<sequence>MKIAFVVNDVMTEQSVYTTTRLAMTATNMGHEAWLMGMGDFGYEPDGSLSARARAGAEKTYRSLERYLHDVQKPEEDEQIPLDEFDVVMLRSDPAEDADGAAWANNALVGFGDLIASGGVLVVNDPGSLATALSKSYFQHFPEAVRPRTLISRDGLRIEQFVQELGGKAVLKPLQGSGGSGVFMVNSKESPNLNQIIEAIARDGYVVVQEYLPQAKDGDVRMFVMNGRPLKVDGKYAAFRRRSTSEDIRSNMSAGGKAEAVEVTDEMLGLVDAVRPKLVADGMFLVGLDIVGDKLMEVNVFSPGGLGSCEALYEVDFAPAVIEDLERKVAMRAHYGRELANVRLATL</sequence>
<protein>
    <recommendedName>
        <fullName evidence="10">Glutathione synthetase</fullName>
        <ecNumber evidence="10">6.3.2.3</ecNumber>
    </recommendedName>
    <alternativeName>
        <fullName evidence="10">GSH synthetase</fullName>
        <shortName evidence="10">GSH-S</shortName>
        <shortName evidence="10">GSHase</shortName>
    </alternativeName>
    <alternativeName>
        <fullName evidence="10">Glutathione synthase</fullName>
    </alternativeName>
</protein>
<dbReference type="PROSITE" id="PS50975">
    <property type="entry name" value="ATP_GRASP"/>
    <property type="match status" value="1"/>
</dbReference>
<dbReference type="InterPro" id="IPR016185">
    <property type="entry name" value="PreATP-grasp_dom_sf"/>
</dbReference>
<dbReference type="AlphaFoldDB" id="A0A345NQK9"/>
<comment type="catalytic activity">
    <reaction evidence="10">
        <text>gamma-L-glutamyl-L-cysteine + glycine + ATP = glutathione + ADP + phosphate + H(+)</text>
        <dbReference type="Rhea" id="RHEA:13557"/>
        <dbReference type="ChEBI" id="CHEBI:15378"/>
        <dbReference type="ChEBI" id="CHEBI:30616"/>
        <dbReference type="ChEBI" id="CHEBI:43474"/>
        <dbReference type="ChEBI" id="CHEBI:57305"/>
        <dbReference type="ChEBI" id="CHEBI:57925"/>
        <dbReference type="ChEBI" id="CHEBI:58173"/>
        <dbReference type="ChEBI" id="CHEBI:456216"/>
        <dbReference type="EC" id="6.3.2.3"/>
    </reaction>
</comment>
<dbReference type="Pfam" id="PF02951">
    <property type="entry name" value="GSH-S_N"/>
    <property type="match status" value="1"/>
</dbReference>
<dbReference type="HAMAP" id="MF_00162">
    <property type="entry name" value="GSH_S"/>
    <property type="match status" value="1"/>
</dbReference>
<dbReference type="EC" id="6.3.2.3" evidence="10"/>
<comment type="cofactor">
    <cofactor evidence="2">
        <name>Mg(2+)</name>
        <dbReference type="ChEBI" id="CHEBI:18420"/>
    </cofactor>
</comment>
<dbReference type="RefSeq" id="WP_114929566.1">
    <property type="nucleotide sequence ID" value="NZ_CP031229.1"/>
</dbReference>
<dbReference type="InterPro" id="IPR006284">
    <property type="entry name" value="Glut_synth_pro"/>
</dbReference>
<dbReference type="NCBIfam" id="NF009110">
    <property type="entry name" value="PRK12458.1"/>
    <property type="match status" value="1"/>
</dbReference>
<evidence type="ECO:0000256" key="7">
    <source>
        <dbReference type="ARBA" id="ARBA00022840"/>
    </source>
</evidence>
<dbReference type="Gene3D" id="3.30.470.20">
    <property type="entry name" value="ATP-grasp fold, B domain"/>
    <property type="match status" value="1"/>
</dbReference>
<keyword evidence="5" id="KW-0479">Metal-binding</keyword>
<dbReference type="PANTHER" id="PTHR21621">
    <property type="entry name" value="RIBOSOMAL PROTEIN S6 MODIFICATION PROTEIN"/>
    <property type="match status" value="1"/>
</dbReference>